<dbReference type="PANTHER" id="PTHR10622">
    <property type="entry name" value="HET DOMAIN-CONTAINING PROTEIN"/>
    <property type="match status" value="1"/>
</dbReference>
<protein>
    <submittedName>
        <fullName evidence="2">Vegetative incompatibility protein HET-E-1</fullName>
    </submittedName>
</protein>
<keyword evidence="3" id="KW-1185">Reference proteome</keyword>
<dbReference type="AlphaFoldDB" id="A0AAN6P9R8"/>
<dbReference type="Pfam" id="PF06985">
    <property type="entry name" value="HET"/>
    <property type="match status" value="1"/>
</dbReference>
<evidence type="ECO:0000313" key="3">
    <source>
        <dbReference type="Proteomes" id="UP001303115"/>
    </source>
</evidence>
<evidence type="ECO:0000259" key="1">
    <source>
        <dbReference type="Pfam" id="PF06985"/>
    </source>
</evidence>
<dbReference type="PANTHER" id="PTHR10622:SF10">
    <property type="entry name" value="HET DOMAIN-CONTAINING PROTEIN"/>
    <property type="match status" value="1"/>
</dbReference>
<sequence length="271" mass="31014">MQCFLYFARDVPPYAILSHTWGDEEVSYQEIDLPERVEKKGFAKILGCCRQALKDTLEWVWVDTCCIDKTSSAELSEAINSMYAWYRDSQICYVYLEDVPTPDAGFPEEEFWAARWFTRGWCLQELIAPSAVEFYTAGWHDIGTKFSLCDLIEMITAVTEPVLLGQHALDTCSIAQKMSWASKRQTTRIEDEAYCLLGIFGVNMPMLYGEGSRAFYRLQEEIIKQTEDYSFLLWTEIPKDTQQQPGLVSRAQWPCMFSGVISMTPAPSPSS</sequence>
<gene>
    <name evidence="2" type="ORF">C8A01DRAFT_49232</name>
</gene>
<proteinExistence type="predicted"/>
<dbReference type="EMBL" id="MU854482">
    <property type="protein sequence ID" value="KAK4034381.1"/>
    <property type="molecule type" value="Genomic_DNA"/>
</dbReference>
<evidence type="ECO:0000313" key="2">
    <source>
        <dbReference type="EMBL" id="KAK4034381.1"/>
    </source>
</evidence>
<dbReference type="Proteomes" id="UP001303115">
    <property type="component" value="Unassembled WGS sequence"/>
</dbReference>
<dbReference type="InterPro" id="IPR010730">
    <property type="entry name" value="HET"/>
</dbReference>
<feature type="domain" description="Heterokaryon incompatibility" evidence="1">
    <location>
        <begin position="14"/>
        <end position="98"/>
    </location>
</feature>
<organism evidence="2 3">
    <name type="scientific">Parachaetomium inaequale</name>
    <dbReference type="NCBI Taxonomy" id="2588326"/>
    <lineage>
        <taxon>Eukaryota</taxon>
        <taxon>Fungi</taxon>
        <taxon>Dikarya</taxon>
        <taxon>Ascomycota</taxon>
        <taxon>Pezizomycotina</taxon>
        <taxon>Sordariomycetes</taxon>
        <taxon>Sordariomycetidae</taxon>
        <taxon>Sordariales</taxon>
        <taxon>Chaetomiaceae</taxon>
        <taxon>Parachaetomium</taxon>
    </lineage>
</organism>
<reference evidence="3" key="1">
    <citation type="journal article" date="2023" name="Mol. Phylogenet. Evol.">
        <title>Genome-scale phylogeny and comparative genomics of the fungal order Sordariales.</title>
        <authorList>
            <person name="Hensen N."/>
            <person name="Bonometti L."/>
            <person name="Westerberg I."/>
            <person name="Brannstrom I.O."/>
            <person name="Guillou S."/>
            <person name="Cros-Aarteil S."/>
            <person name="Calhoun S."/>
            <person name="Haridas S."/>
            <person name="Kuo A."/>
            <person name="Mondo S."/>
            <person name="Pangilinan J."/>
            <person name="Riley R."/>
            <person name="LaButti K."/>
            <person name="Andreopoulos B."/>
            <person name="Lipzen A."/>
            <person name="Chen C."/>
            <person name="Yan M."/>
            <person name="Daum C."/>
            <person name="Ng V."/>
            <person name="Clum A."/>
            <person name="Steindorff A."/>
            <person name="Ohm R.A."/>
            <person name="Martin F."/>
            <person name="Silar P."/>
            <person name="Natvig D.O."/>
            <person name="Lalanne C."/>
            <person name="Gautier V."/>
            <person name="Ament-Velasquez S.L."/>
            <person name="Kruys A."/>
            <person name="Hutchinson M.I."/>
            <person name="Powell A.J."/>
            <person name="Barry K."/>
            <person name="Miller A.N."/>
            <person name="Grigoriev I.V."/>
            <person name="Debuchy R."/>
            <person name="Gladieux P."/>
            <person name="Hiltunen Thoren M."/>
            <person name="Johannesson H."/>
        </authorList>
    </citation>
    <scope>NUCLEOTIDE SEQUENCE [LARGE SCALE GENOMIC DNA]</scope>
    <source>
        <strain evidence="3">CBS 284.82</strain>
    </source>
</reference>
<comment type="caution">
    <text evidence="2">The sequence shown here is derived from an EMBL/GenBank/DDBJ whole genome shotgun (WGS) entry which is preliminary data.</text>
</comment>
<accession>A0AAN6P9R8</accession>
<name>A0AAN6P9R8_9PEZI</name>